<dbReference type="HAMAP" id="MF_01341">
    <property type="entry name" value="Ribosomal_uL15"/>
    <property type="match status" value="1"/>
</dbReference>
<feature type="region of interest" description="Disordered" evidence="6">
    <location>
        <begin position="128"/>
        <end position="154"/>
    </location>
</feature>
<sequence>MKIHHLKPAPGSRKSRTRKGRGESAGKGKTAGRGMKGTKARGQVPAGFEGGQLPLQRRLPKIGGFTNPNRVEYRTVNVGELERAFADGTSVGPDELHAAGLVRKGDAPVKVLGDGELSRALTVRAHAFSGSARRKIDEAGGSAEQLSREATGRR</sequence>
<evidence type="ECO:0000259" key="7">
    <source>
        <dbReference type="Pfam" id="PF00828"/>
    </source>
</evidence>
<evidence type="ECO:0000256" key="1">
    <source>
        <dbReference type="ARBA" id="ARBA00007320"/>
    </source>
</evidence>
<dbReference type="GO" id="GO:0006412">
    <property type="term" value="P:translation"/>
    <property type="evidence" value="ECO:0007669"/>
    <property type="project" value="UniProtKB-UniRule"/>
</dbReference>
<comment type="similarity">
    <text evidence="1 4 5">Belongs to the universal ribosomal protein uL15 family.</text>
</comment>
<dbReference type="OrthoDB" id="9810293at2"/>
<keyword evidence="2 4" id="KW-0689">Ribosomal protein</keyword>
<accession>A0A411YGV7</accession>
<dbReference type="InterPro" id="IPR021131">
    <property type="entry name" value="Ribosomal_uL15/eL18"/>
</dbReference>
<dbReference type="Proteomes" id="UP000291469">
    <property type="component" value="Chromosome"/>
</dbReference>
<dbReference type="GO" id="GO:0019843">
    <property type="term" value="F:rRNA binding"/>
    <property type="evidence" value="ECO:0007669"/>
    <property type="project" value="UniProtKB-UniRule"/>
</dbReference>
<dbReference type="PANTHER" id="PTHR12934:SF11">
    <property type="entry name" value="LARGE RIBOSOMAL SUBUNIT PROTEIN UL15M"/>
    <property type="match status" value="1"/>
</dbReference>
<dbReference type="InterPro" id="IPR001196">
    <property type="entry name" value="Ribosomal_uL15_CS"/>
</dbReference>
<evidence type="ECO:0000256" key="2">
    <source>
        <dbReference type="ARBA" id="ARBA00022980"/>
    </source>
</evidence>
<evidence type="ECO:0000313" key="8">
    <source>
        <dbReference type="EMBL" id="QBI20468.1"/>
    </source>
</evidence>
<proteinExistence type="inferred from homology"/>
<keyword evidence="9" id="KW-1185">Reference proteome</keyword>
<keyword evidence="3 4" id="KW-0687">Ribonucleoprotein</keyword>
<dbReference type="InterPro" id="IPR036227">
    <property type="entry name" value="Ribosomal_uL15/eL18_sf"/>
</dbReference>
<dbReference type="KEGG" id="erz:ER308_13450"/>
<protein>
    <recommendedName>
        <fullName evidence="4">Large ribosomal subunit protein uL15</fullName>
    </recommendedName>
</protein>
<dbReference type="Gene3D" id="3.100.10.10">
    <property type="match status" value="1"/>
</dbReference>
<keyword evidence="4" id="KW-0694">RNA-binding</keyword>
<dbReference type="SUPFAM" id="SSF52080">
    <property type="entry name" value="Ribosomal proteins L15p and L18e"/>
    <property type="match status" value="1"/>
</dbReference>
<dbReference type="GO" id="GO:0022625">
    <property type="term" value="C:cytosolic large ribosomal subunit"/>
    <property type="evidence" value="ECO:0007669"/>
    <property type="project" value="TreeGrafter"/>
</dbReference>
<dbReference type="PANTHER" id="PTHR12934">
    <property type="entry name" value="50S RIBOSOMAL PROTEIN L15"/>
    <property type="match status" value="1"/>
</dbReference>
<evidence type="ECO:0000313" key="9">
    <source>
        <dbReference type="Proteomes" id="UP000291469"/>
    </source>
</evidence>
<dbReference type="GO" id="GO:0003735">
    <property type="term" value="F:structural constituent of ribosome"/>
    <property type="evidence" value="ECO:0007669"/>
    <property type="project" value="InterPro"/>
</dbReference>
<keyword evidence="4" id="KW-0699">rRNA-binding</keyword>
<dbReference type="InterPro" id="IPR005749">
    <property type="entry name" value="Ribosomal_uL15_bac-type"/>
</dbReference>
<comment type="subunit">
    <text evidence="4">Part of the 50S ribosomal subunit.</text>
</comment>
<dbReference type="InterPro" id="IPR030878">
    <property type="entry name" value="Ribosomal_uL15"/>
</dbReference>
<dbReference type="AlphaFoldDB" id="A0A411YGV7"/>
<gene>
    <name evidence="4" type="primary">rplO</name>
    <name evidence="8" type="ORF">ER308_13450</name>
</gene>
<evidence type="ECO:0000256" key="6">
    <source>
        <dbReference type="SAM" id="MobiDB-lite"/>
    </source>
</evidence>
<evidence type="ECO:0000256" key="3">
    <source>
        <dbReference type="ARBA" id="ARBA00023274"/>
    </source>
</evidence>
<reference evidence="8 9" key="1">
    <citation type="submission" date="2019-01" db="EMBL/GenBank/DDBJ databases">
        <title>Egibacter rhizosphaerae EGI 80759T.</title>
        <authorList>
            <person name="Chen D.-D."/>
            <person name="Tian Y."/>
            <person name="Jiao J.-Y."/>
            <person name="Zhang X.-T."/>
            <person name="Zhang Y.-G."/>
            <person name="Zhang Y."/>
            <person name="Xiao M."/>
            <person name="Shu W.-S."/>
            <person name="Li W.-J."/>
        </authorList>
    </citation>
    <scope>NUCLEOTIDE SEQUENCE [LARGE SCALE GENOMIC DNA]</scope>
    <source>
        <strain evidence="8 9">EGI 80759</strain>
    </source>
</reference>
<evidence type="ECO:0000256" key="5">
    <source>
        <dbReference type="RuleBase" id="RU003888"/>
    </source>
</evidence>
<feature type="region of interest" description="Disordered" evidence="6">
    <location>
        <begin position="1"/>
        <end position="66"/>
    </location>
</feature>
<dbReference type="Pfam" id="PF00828">
    <property type="entry name" value="Ribosomal_L27A"/>
    <property type="match status" value="1"/>
</dbReference>
<organism evidence="8 9">
    <name type="scientific">Egibacter rhizosphaerae</name>
    <dbReference type="NCBI Taxonomy" id="1670831"/>
    <lineage>
        <taxon>Bacteria</taxon>
        <taxon>Bacillati</taxon>
        <taxon>Actinomycetota</taxon>
        <taxon>Nitriliruptoria</taxon>
        <taxon>Egibacterales</taxon>
        <taxon>Egibacteraceae</taxon>
        <taxon>Egibacter</taxon>
    </lineage>
</organism>
<feature type="domain" description="Large ribosomal subunit protein uL15/eL18" evidence="7">
    <location>
        <begin position="75"/>
        <end position="144"/>
    </location>
</feature>
<dbReference type="PROSITE" id="PS00475">
    <property type="entry name" value="RIBOSOMAL_L15"/>
    <property type="match status" value="1"/>
</dbReference>
<feature type="compositionally biased region" description="Basic residues" evidence="6">
    <location>
        <begin position="1"/>
        <end position="19"/>
    </location>
</feature>
<dbReference type="RefSeq" id="WP_131155464.1">
    <property type="nucleotide sequence ID" value="NZ_CP036402.1"/>
</dbReference>
<dbReference type="NCBIfam" id="TIGR01071">
    <property type="entry name" value="rplO_bact"/>
    <property type="match status" value="1"/>
</dbReference>
<comment type="function">
    <text evidence="4">Binds to the 23S rRNA.</text>
</comment>
<dbReference type="EMBL" id="CP036402">
    <property type="protein sequence ID" value="QBI20468.1"/>
    <property type="molecule type" value="Genomic_DNA"/>
</dbReference>
<name>A0A411YGV7_9ACTN</name>
<evidence type="ECO:0000256" key="4">
    <source>
        <dbReference type="HAMAP-Rule" id="MF_01341"/>
    </source>
</evidence>